<dbReference type="Proteomes" id="UP000075903">
    <property type="component" value="Unassembled WGS sequence"/>
</dbReference>
<protein>
    <submittedName>
        <fullName evidence="2">Uncharacterized protein</fullName>
    </submittedName>
</protein>
<keyword evidence="3" id="KW-1185">Reference proteome</keyword>
<accession>A0A182V930</accession>
<proteinExistence type="predicted"/>
<dbReference type="AlphaFoldDB" id="A0A182V930"/>
<name>A0A182V930_ANOME</name>
<dbReference type="VEuPathDB" id="VectorBase:AMEM010951"/>
<sequence>MPTFARFPVRSEAQPVRTEAEDAPERRKAPMGAATVLPRTFTIVLAAVPVRCQARPRQTFATAAVAAPPVRARILARTVAISQETLVDVWPPRNVSRWQNQQRRMKDQTRGTKYGIRGDI</sequence>
<feature type="compositionally biased region" description="Basic and acidic residues" evidence="1">
    <location>
        <begin position="104"/>
        <end position="120"/>
    </location>
</feature>
<evidence type="ECO:0000313" key="3">
    <source>
        <dbReference type="Proteomes" id="UP000075903"/>
    </source>
</evidence>
<feature type="compositionally biased region" description="Basic and acidic residues" evidence="1">
    <location>
        <begin position="18"/>
        <end position="28"/>
    </location>
</feature>
<organism evidence="2 3">
    <name type="scientific">Anopheles merus</name>
    <name type="common">Mosquito</name>
    <dbReference type="NCBI Taxonomy" id="30066"/>
    <lineage>
        <taxon>Eukaryota</taxon>
        <taxon>Metazoa</taxon>
        <taxon>Ecdysozoa</taxon>
        <taxon>Arthropoda</taxon>
        <taxon>Hexapoda</taxon>
        <taxon>Insecta</taxon>
        <taxon>Pterygota</taxon>
        <taxon>Neoptera</taxon>
        <taxon>Endopterygota</taxon>
        <taxon>Diptera</taxon>
        <taxon>Nematocera</taxon>
        <taxon>Culicoidea</taxon>
        <taxon>Culicidae</taxon>
        <taxon>Anophelinae</taxon>
        <taxon>Anopheles</taxon>
    </lineage>
</organism>
<feature type="region of interest" description="Disordered" evidence="1">
    <location>
        <begin position="98"/>
        <end position="120"/>
    </location>
</feature>
<evidence type="ECO:0000256" key="1">
    <source>
        <dbReference type="SAM" id="MobiDB-lite"/>
    </source>
</evidence>
<reference evidence="2" key="1">
    <citation type="submission" date="2020-05" db="UniProtKB">
        <authorList>
            <consortium name="EnsemblMetazoa"/>
        </authorList>
    </citation>
    <scope>IDENTIFICATION</scope>
    <source>
        <strain evidence="2">MAF</strain>
    </source>
</reference>
<feature type="region of interest" description="Disordered" evidence="1">
    <location>
        <begin position="1"/>
        <end position="31"/>
    </location>
</feature>
<evidence type="ECO:0000313" key="2">
    <source>
        <dbReference type="EnsemblMetazoa" id="AMEM010951-PA"/>
    </source>
</evidence>
<dbReference type="EnsemblMetazoa" id="AMEM010951-RA">
    <property type="protein sequence ID" value="AMEM010951-PA"/>
    <property type="gene ID" value="AMEM010951"/>
</dbReference>